<dbReference type="Proteomes" id="UP000886520">
    <property type="component" value="Chromosome 10"/>
</dbReference>
<evidence type="ECO:0000313" key="4">
    <source>
        <dbReference type="Proteomes" id="UP000886520"/>
    </source>
</evidence>
<accession>A0A9D4UVV8</accession>
<organism evidence="3 4">
    <name type="scientific">Adiantum capillus-veneris</name>
    <name type="common">Maidenhair fern</name>
    <dbReference type="NCBI Taxonomy" id="13818"/>
    <lineage>
        <taxon>Eukaryota</taxon>
        <taxon>Viridiplantae</taxon>
        <taxon>Streptophyta</taxon>
        <taxon>Embryophyta</taxon>
        <taxon>Tracheophyta</taxon>
        <taxon>Polypodiopsida</taxon>
        <taxon>Polypodiidae</taxon>
        <taxon>Polypodiales</taxon>
        <taxon>Pteridineae</taxon>
        <taxon>Pteridaceae</taxon>
        <taxon>Vittarioideae</taxon>
        <taxon>Adiantum</taxon>
    </lineage>
</organism>
<keyword evidence="2" id="KW-0472">Membrane</keyword>
<evidence type="ECO:0000256" key="2">
    <source>
        <dbReference type="SAM" id="Phobius"/>
    </source>
</evidence>
<keyword evidence="2" id="KW-1133">Transmembrane helix</keyword>
<feature type="non-terminal residue" evidence="3">
    <location>
        <position position="1"/>
    </location>
</feature>
<keyword evidence="4" id="KW-1185">Reference proteome</keyword>
<evidence type="ECO:0000313" key="3">
    <source>
        <dbReference type="EMBL" id="KAI5074881.1"/>
    </source>
</evidence>
<sequence length="111" mass="11557">HTHRERLGTRGKNMASRGRNYTVAQLGLVLLLVNILCSSWGRVLAQQQEQVASQAVYDTGKEAGTAGAHKAGFGMTVTVVMGATASTTTSSEAAAENTTTTAVENTTTTAD</sequence>
<comment type="caution">
    <text evidence="3">The sequence shown here is derived from an EMBL/GenBank/DDBJ whole genome shotgun (WGS) entry which is preliminary data.</text>
</comment>
<protein>
    <submittedName>
        <fullName evidence="3">Uncharacterized protein</fullName>
    </submittedName>
</protein>
<dbReference type="EMBL" id="JABFUD020000010">
    <property type="protein sequence ID" value="KAI5074881.1"/>
    <property type="molecule type" value="Genomic_DNA"/>
</dbReference>
<name>A0A9D4UVV8_ADICA</name>
<feature type="region of interest" description="Disordered" evidence="1">
    <location>
        <begin position="87"/>
        <end position="111"/>
    </location>
</feature>
<evidence type="ECO:0000256" key="1">
    <source>
        <dbReference type="SAM" id="MobiDB-lite"/>
    </source>
</evidence>
<dbReference type="AlphaFoldDB" id="A0A9D4UVV8"/>
<keyword evidence="2" id="KW-0812">Transmembrane</keyword>
<feature type="transmembrane region" description="Helical" evidence="2">
    <location>
        <begin position="21"/>
        <end position="41"/>
    </location>
</feature>
<proteinExistence type="predicted"/>
<gene>
    <name evidence="3" type="ORF">GOP47_0010842</name>
</gene>
<reference evidence="3" key="1">
    <citation type="submission" date="2021-01" db="EMBL/GenBank/DDBJ databases">
        <title>Adiantum capillus-veneris genome.</title>
        <authorList>
            <person name="Fang Y."/>
            <person name="Liao Q."/>
        </authorList>
    </citation>
    <scope>NUCLEOTIDE SEQUENCE</scope>
    <source>
        <strain evidence="3">H3</strain>
        <tissue evidence="3">Leaf</tissue>
    </source>
</reference>